<organism evidence="1 2">
    <name type="scientific">Musa balbisiana</name>
    <name type="common">Banana</name>
    <dbReference type="NCBI Taxonomy" id="52838"/>
    <lineage>
        <taxon>Eukaryota</taxon>
        <taxon>Viridiplantae</taxon>
        <taxon>Streptophyta</taxon>
        <taxon>Embryophyta</taxon>
        <taxon>Tracheophyta</taxon>
        <taxon>Spermatophyta</taxon>
        <taxon>Magnoliopsida</taxon>
        <taxon>Liliopsida</taxon>
        <taxon>Zingiberales</taxon>
        <taxon>Musaceae</taxon>
        <taxon>Musa</taxon>
    </lineage>
</organism>
<keyword evidence="2" id="KW-1185">Reference proteome</keyword>
<evidence type="ECO:0000313" key="2">
    <source>
        <dbReference type="Proteomes" id="UP000317650"/>
    </source>
</evidence>
<dbReference type="AlphaFoldDB" id="A0A4S8JTU5"/>
<dbReference type="EMBL" id="PYDT01000003">
    <property type="protein sequence ID" value="THU65579.1"/>
    <property type="molecule type" value="Genomic_DNA"/>
</dbReference>
<sequence>MVREVSERAIASVPPAAEKQIKLREELDAQDIARTRKAYRINLPRKLSSCYHQGLESAGRDGDAKRLAGRRFSGWLKDMRN</sequence>
<evidence type="ECO:0000313" key="1">
    <source>
        <dbReference type="EMBL" id="THU65579.1"/>
    </source>
</evidence>
<protein>
    <submittedName>
        <fullName evidence="1">Uncharacterized protein</fullName>
    </submittedName>
</protein>
<reference evidence="1 2" key="1">
    <citation type="journal article" date="2019" name="Nat. Plants">
        <title>Genome sequencing of Musa balbisiana reveals subgenome evolution and function divergence in polyploid bananas.</title>
        <authorList>
            <person name="Yao X."/>
        </authorList>
    </citation>
    <scope>NUCLEOTIDE SEQUENCE [LARGE SCALE GENOMIC DNA]</scope>
    <source>
        <strain evidence="2">cv. DH-PKW</strain>
        <tissue evidence="1">Leaves</tissue>
    </source>
</reference>
<accession>A0A4S8JTU5</accession>
<gene>
    <name evidence="1" type="ORF">C4D60_Mb05t05130</name>
</gene>
<dbReference type="Proteomes" id="UP000317650">
    <property type="component" value="Chromosome 5"/>
</dbReference>
<name>A0A4S8JTU5_MUSBA</name>
<proteinExistence type="predicted"/>
<comment type="caution">
    <text evidence="1">The sequence shown here is derived from an EMBL/GenBank/DDBJ whole genome shotgun (WGS) entry which is preliminary data.</text>
</comment>